<dbReference type="RefSeq" id="WP_074829652.1">
    <property type="nucleotide sequence ID" value="NZ_FOEV01000018.1"/>
</dbReference>
<accession>A0A9X8QLQ8</accession>
<comment type="caution">
    <text evidence="1">The sequence shown here is derived from an EMBL/GenBank/DDBJ whole genome shotgun (WGS) entry which is preliminary data.</text>
</comment>
<gene>
    <name evidence="1" type="ORF">SAMN05216409_11860</name>
</gene>
<proteinExistence type="predicted"/>
<sequence length="193" mass="21844">MNADYQAEQAKRAEEAAQYQAWIHGLSYGDKVAYGNGRTWTLYTVERLTATQIVTLEGARFRLKDGGQVGVNQYWHIQPVTDEVQAQMQERANRTRFACLKPERLSAQQIAAALKAIDDLDLKPMWTKAEITEFDQLVNAVSSLNQVKRIEANFKQREFVEKHGQEKCDAMFKHLESGGEKEDGPLVKASPAK</sequence>
<organism evidence="1 2">
    <name type="scientific">Pseudomonas lutea</name>
    <dbReference type="NCBI Taxonomy" id="243924"/>
    <lineage>
        <taxon>Bacteria</taxon>
        <taxon>Pseudomonadati</taxon>
        <taxon>Pseudomonadota</taxon>
        <taxon>Gammaproteobacteria</taxon>
        <taxon>Pseudomonadales</taxon>
        <taxon>Pseudomonadaceae</taxon>
        <taxon>Pseudomonas</taxon>
    </lineage>
</organism>
<dbReference type="EMBL" id="FOEV01000018">
    <property type="protein sequence ID" value="SER36621.1"/>
    <property type="molecule type" value="Genomic_DNA"/>
</dbReference>
<protein>
    <submittedName>
        <fullName evidence="1">Uncharacterized protein</fullName>
    </submittedName>
</protein>
<dbReference type="AlphaFoldDB" id="A0A9X8QLQ8"/>
<reference evidence="1 2" key="1">
    <citation type="submission" date="2016-10" db="EMBL/GenBank/DDBJ databases">
        <authorList>
            <person name="Varghese N."/>
            <person name="Submissions S."/>
        </authorList>
    </citation>
    <scope>NUCLEOTIDE SEQUENCE [LARGE SCALE GENOMIC DNA]</scope>
    <source>
        <strain evidence="1 2">LMG 21974</strain>
    </source>
</reference>
<dbReference type="GeneID" id="300268734"/>
<evidence type="ECO:0000313" key="1">
    <source>
        <dbReference type="EMBL" id="SER36621.1"/>
    </source>
</evidence>
<dbReference type="Proteomes" id="UP000183210">
    <property type="component" value="Unassembled WGS sequence"/>
</dbReference>
<name>A0A9X8QLQ8_9PSED</name>
<evidence type="ECO:0000313" key="2">
    <source>
        <dbReference type="Proteomes" id="UP000183210"/>
    </source>
</evidence>